<dbReference type="Proteomes" id="UP001221898">
    <property type="component" value="Unassembled WGS sequence"/>
</dbReference>
<evidence type="ECO:0000313" key="1">
    <source>
        <dbReference type="EMBL" id="KAJ8391825.1"/>
    </source>
</evidence>
<comment type="caution">
    <text evidence="1">The sequence shown here is derived from an EMBL/GenBank/DDBJ whole genome shotgun (WGS) entry which is preliminary data.</text>
</comment>
<dbReference type="AlphaFoldDB" id="A0AAD7RX09"/>
<proteinExistence type="predicted"/>
<keyword evidence="2" id="KW-1185">Reference proteome</keyword>
<gene>
    <name evidence="1" type="ORF">AAFF_G00084410</name>
</gene>
<evidence type="ECO:0000313" key="2">
    <source>
        <dbReference type="Proteomes" id="UP001221898"/>
    </source>
</evidence>
<dbReference type="EMBL" id="JAINUG010000152">
    <property type="protein sequence ID" value="KAJ8391825.1"/>
    <property type="molecule type" value="Genomic_DNA"/>
</dbReference>
<organism evidence="1 2">
    <name type="scientific">Aldrovandia affinis</name>
    <dbReference type="NCBI Taxonomy" id="143900"/>
    <lineage>
        <taxon>Eukaryota</taxon>
        <taxon>Metazoa</taxon>
        <taxon>Chordata</taxon>
        <taxon>Craniata</taxon>
        <taxon>Vertebrata</taxon>
        <taxon>Euteleostomi</taxon>
        <taxon>Actinopterygii</taxon>
        <taxon>Neopterygii</taxon>
        <taxon>Teleostei</taxon>
        <taxon>Notacanthiformes</taxon>
        <taxon>Halosauridae</taxon>
        <taxon>Aldrovandia</taxon>
    </lineage>
</organism>
<protein>
    <submittedName>
        <fullName evidence="1">Uncharacterized protein</fullName>
    </submittedName>
</protein>
<name>A0AAD7RX09_9TELE</name>
<reference evidence="1" key="1">
    <citation type="journal article" date="2023" name="Science">
        <title>Genome structures resolve the early diversification of teleost fishes.</title>
        <authorList>
            <person name="Parey E."/>
            <person name="Louis A."/>
            <person name="Montfort J."/>
            <person name="Bouchez O."/>
            <person name="Roques C."/>
            <person name="Iampietro C."/>
            <person name="Lluch J."/>
            <person name="Castinel A."/>
            <person name="Donnadieu C."/>
            <person name="Desvignes T."/>
            <person name="Floi Bucao C."/>
            <person name="Jouanno E."/>
            <person name="Wen M."/>
            <person name="Mejri S."/>
            <person name="Dirks R."/>
            <person name="Jansen H."/>
            <person name="Henkel C."/>
            <person name="Chen W.J."/>
            <person name="Zahm M."/>
            <person name="Cabau C."/>
            <person name="Klopp C."/>
            <person name="Thompson A.W."/>
            <person name="Robinson-Rechavi M."/>
            <person name="Braasch I."/>
            <person name="Lecointre G."/>
            <person name="Bobe J."/>
            <person name="Postlethwait J.H."/>
            <person name="Berthelot C."/>
            <person name="Roest Crollius H."/>
            <person name="Guiguen Y."/>
        </authorList>
    </citation>
    <scope>NUCLEOTIDE SEQUENCE</scope>
    <source>
        <strain evidence="1">NC1722</strain>
    </source>
</reference>
<sequence length="114" mass="13260">MLVLSEGELKAEALHFFPKEHCLRFQQSTLLLLGYQGQGLVLHQQLSITALKTSAGEGSVQYVLRMKDRLETYREDARKNLQKPQWAQKQWYDRCARHYEYKPGQKVSPSHGNK</sequence>
<accession>A0AAD7RX09</accession>